<feature type="transmembrane region" description="Helical" evidence="6">
    <location>
        <begin position="20"/>
        <end position="36"/>
    </location>
</feature>
<feature type="transmembrane region" description="Helical" evidence="6">
    <location>
        <begin position="88"/>
        <end position="121"/>
    </location>
</feature>
<evidence type="ECO:0000256" key="3">
    <source>
        <dbReference type="ARBA" id="ARBA00022692"/>
    </source>
</evidence>
<dbReference type="Proteomes" id="UP000770661">
    <property type="component" value="Unassembled WGS sequence"/>
</dbReference>
<gene>
    <name evidence="7" type="ORF">GWK47_047025</name>
</gene>
<dbReference type="PANTHER" id="PTHR32001:SF1">
    <property type="entry name" value="KERATINOCYTE-ASSOCIATED PROTEIN 2"/>
    <property type="match status" value="1"/>
</dbReference>
<evidence type="ECO:0000313" key="8">
    <source>
        <dbReference type="Proteomes" id="UP000770661"/>
    </source>
</evidence>
<accession>A0A8J4YCE6</accession>
<organism evidence="7 8">
    <name type="scientific">Chionoecetes opilio</name>
    <name type="common">Atlantic snow crab</name>
    <name type="synonym">Cancer opilio</name>
    <dbReference type="NCBI Taxonomy" id="41210"/>
    <lineage>
        <taxon>Eukaryota</taxon>
        <taxon>Metazoa</taxon>
        <taxon>Ecdysozoa</taxon>
        <taxon>Arthropoda</taxon>
        <taxon>Crustacea</taxon>
        <taxon>Multicrustacea</taxon>
        <taxon>Malacostraca</taxon>
        <taxon>Eumalacostraca</taxon>
        <taxon>Eucarida</taxon>
        <taxon>Decapoda</taxon>
        <taxon>Pleocyemata</taxon>
        <taxon>Brachyura</taxon>
        <taxon>Eubrachyura</taxon>
        <taxon>Majoidea</taxon>
        <taxon>Majidae</taxon>
        <taxon>Chionoecetes</taxon>
    </lineage>
</organism>
<evidence type="ECO:0000256" key="6">
    <source>
        <dbReference type="SAM" id="Phobius"/>
    </source>
</evidence>
<dbReference type="InterPro" id="IPR018614">
    <property type="entry name" value="KRTCAP2"/>
</dbReference>
<evidence type="ECO:0000256" key="5">
    <source>
        <dbReference type="ARBA" id="ARBA00023136"/>
    </source>
</evidence>
<evidence type="ECO:0000256" key="1">
    <source>
        <dbReference type="ARBA" id="ARBA00004141"/>
    </source>
</evidence>
<protein>
    <submittedName>
        <fullName evidence="7">Protein KRTCAP2</fullName>
    </submittedName>
</protein>
<keyword evidence="5 6" id="KW-0472">Membrane</keyword>
<evidence type="ECO:0000256" key="4">
    <source>
        <dbReference type="ARBA" id="ARBA00022989"/>
    </source>
</evidence>
<comment type="subcellular location">
    <subcellularLocation>
        <location evidence="1">Membrane</location>
        <topology evidence="1">Multi-pass membrane protein</topology>
    </subcellularLocation>
</comment>
<dbReference type="AlphaFoldDB" id="A0A8J4YCE6"/>
<feature type="transmembrane region" description="Helical" evidence="6">
    <location>
        <begin position="48"/>
        <end position="68"/>
    </location>
</feature>
<keyword evidence="4 6" id="KW-1133">Transmembrane helix</keyword>
<comment type="caution">
    <text evidence="7">The sequence shown here is derived from an EMBL/GenBank/DDBJ whole genome shotgun (WGS) entry which is preliminary data.</text>
</comment>
<proteinExistence type="inferred from homology"/>
<keyword evidence="3 6" id="KW-0812">Transmembrane</keyword>
<dbReference type="PANTHER" id="PTHR32001">
    <property type="entry name" value="KERATINOCYTE-ASSOCIATED PROTEIN 2"/>
    <property type="match status" value="1"/>
</dbReference>
<dbReference type="GO" id="GO:0016020">
    <property type="term" value="C:membrane"/>
    <property type="evidence" value="ECO:0007669"/>
    <property type="project" value="UniProtKB-SubCell"/>
</dbReference>
<dbReference type="OrthoDB" id="1111004at2759"/>
<reference evidence="7" key="1">
    <citation type="submission" date="2020-07" db="EMBL/GenBank/DDBJ databases">
        <title>The High-quality genome of the commercially important snow crab, Chionoecetes opilio.</title>
        <authorList>
            <person name="Jeong J.-H."/>
            <person name="Ryu S."/>
        </authorList>
    </citation>
    <scope>NUCLEOTIDE SEQUENCE</scope>
    <source>
        <strain evidence="7">MADBK_172401_WGS</strain>
        <tissue evidence="7">Digestive gland</tissue>
    </source>
</reference>
<dbReference type="Pfam" id="PF09775">
    <property type="entry name" value="Keratin_assoc"/>
    <property type="match status" value="1"/>
</dbReference>
<keyword evidence="8" id="KW-1185">Reference proteome</keyword>
<name>A0A8J4YCE6_CHIOP</name>
<sequence>MATYYCLRHEQVAKSVSTSASFGLSILCCLLVFSSLQMYKNPLGSSRLMTLIAGYVASWLFIFMLTAVSNLENIVFGKGFQARVIPEVALCMVLACSAAGMVHRVSVTVCLLCSMVGVYYINKMGQSGTTAATPSASGSKKKK</sequence>
<comment type="similarity">
    <text evidence="2">Belongs to the KRTCAP2 family.</text>
</comment>
<evidence type="ECO:0000256" key="2">
    <source>
        <dbReference type="ARBA" id="ARBA00007279"/>
    </source>
</evidence>
<dbReference type="EMBL" id="JACEEZ010011733">
    <property type="protein sequence ID" value="KAG0721146.1"/>
    <property type="molecule type" value="Genomic_DNA"/>
</dbReference>
<evidence type="ECO:0000313" key="7">
    <source>
        <dbReference type="EMBL" id="KAG0721146.1"/>
    </source>
</evidence>